<gene>
    <name evidence="2" type="ORF">E2A64_03070</name>
</gene>
<sequence length="2560" mass="240723">MLVQSIGGGGGNGGNAVAVGYGASLALGGSGGSGGHGGKVSVNVDGGIQTSGDSANAIEAQSIGGGGGNGGVAISVAAGTSGSIGVSVGGSGGSGGNGSDVDVDSWADIATSGESANGVIAQSIGGGGGNGGAAVSASLSPATSIGVTVGGSGGGGGNGGNVTVDVNDGSITTTNANSNAIQAQSIGGGGGNGGLSVAVSGGSGAVGISLGGSGDAGGSGGRVAVDNSVTLKTIGDNSTAILAQSIGGGGGNGGLSVAAAAGGAAATVSIGGNGGAGGTGGEVTVTNTGQITTAGDYSYGIAAQSIGGGGGNGGGSISVSASGGPYAGSVGLSLGGGGGAGGTAGAVTVSNVAPDAPGSTNISTRGDGSSAILAQSIGGGGGAGGYSVAATISGGSNGSAAASVALGGAGGDGGTAGALTVANDGTLITEGNLASAIVAQSIGGDGGSGGTAVAGSINISGARGVAASVSLGGNGGKGGTGAGVSVTNKGAIVTHGDLSNGILAQSIGGTGGSGGVSVSGSINVSGGSGGSVGVSLGGSGRKGGAGGSVAVTNEAGLTTLGDLASGIVAQSVGGDGGSGGMSVTGALNASGSSGGAASVTVGGSGGTGGTGGSVTVANDGKIVTLGDLSYGILAQSIGGNGGSGGIAVAGALSGSGGSGGSIGVGVGGSGGIGGTGGTVTVTNKADITTTGYRSSAIVAQSIGGDGGTGGLSVGVSGTASQSLAAALSVAIGGDGGVGGHADAVTVTNTGNIVMYGASGVDDDDEDSAGEIETVGADSYAAIVAQSIGGSGGMGGAGGSGTVTLGSRNSLVGSVTIGGSGGTGGASGMVSVDNSGDILGFSNEVMGIVAQSIGGNGGTGGASVSVDFSQQSAFNANFSATVGGSGGGGGTAGNVHVDNSGTVVTKGDSAYAILAQSIGGNGGNGGLAVSLSGSLTTGSGQSVNLGVTVGGAGGAGGKAGDIDVMLADKALLVTRGENAPAVIAQSIGGSGGTGGLSVSVTGTYSAGTVSGVPLNLGVSVGGLGGDGGKSGNVHVATEDGTAIYTAGDFSYGILAQSVGGNGGNGGGAVSGILNIAPTGNPAIDVAVSVGGSGGAGATAGKVTIDNGATVVTGDPDDSSLGQYAHGIVAQSIGGSGGTGGWSSAITFSAGASGQSAGTVNMSMSIGGGGGTGEDAGKVDVTNSGTVVAYGEGAFGILAQSIGGGGGAGGSTSFDPSLDDISEFEANGGAISGGTGANTYNYSGAVGGFGGVAGDGDSVAVTNGGDIWTYGVSGHAIVAQSIGGGGGVGGNSTSASLAATASLSTTIAVSVGGSGGAAGDGGNVIVNNEGQIVTAKEGAYGIYAQSVGGGGGTGGDANSWTLQTKDAALGKNVGQSFQVSLAIGGAGGAGGDGGAVAVNNSGNIYTQGAGSYGIFAQSVGGGGGDGGGAKTSAGVLTALLENDQTNKNNWFRTGKYKMTVGGLGGSAGDGNLVTVDNSGNIFTVGDQATAIYAQSVGGGGGAGGNSDAGLDGNLVIGGWGGSGGRGDEVLVSNTGTISTQGSSAHGIFAQSIGGGGGDGGNADFGNADSIRNEMIKAFRKEGKNGITAVFKKFAEKFKTVNLGVSVGGFGGSAGDGGNVTVCSGGTFTGSSGDCEGGDAKGSIRTTGDGSHGIVAQSVGGGGGIGGSTTLSKLGKIGVGGLGGVAGDGGDVAVSNHGNITTTGAGAYGILAQSVGGGGGIGGDITLGIDVLGEDSSLLSRGYDEGTVGDVVGALEASLADPDVLSEVITSLTGSYRELDGILNTADDVVAFVSALLQYDFDTGPFDVSINGTSVTLEIGELLAGTDGDGGNVTVDHTGDIVVTGGAVAGDEDAVGAGSVGIFAQSVGGGGGIVGNTTTVSEAELGIDINDDGDMADSFEVSDGTAFAGTTGGNGNGGDVSITSSGNVVAGCLNCIGIFAQSVGGTDGGTNGDITINVDDGLVMGGLLYGDGSGIAAAIIIDGGNDNTLSIGENAMVYALSGQAITGSGGNETIRNSGYIAGNISLGSGDNSLHNSETGEIETGHEIDLGDDEALFYNAGLLDLGGYETVRTVTLTGSYEQSATGTIYADVHFGDGEASDLLIVSGSAKIDGVINANLMSLAHVGDTVTIIKSEDGTFGDMANNTFASRLGSESGLPDVLDTLTVDFGVITSGEDVKLAINKVDFSPENPDQNSSTKLSRNETEAGDYLNRIVMGEGSVALGTFIADIANLQDFDTYKQVMNRVTPESYAAKLAPTLFASQRFSTMMQNCPEGDRQGAIVMSGECMWLRIANLSEFDKDGSAGFGSTQESSHGYQAGFQLNIAPSWYVGGAIGYDMVSTVAAISSSTGDRLSLGGFVKYKNDDWLVSLAASGGHSWYETQRFTDLASLTSYAGAAQAEDQISNANFQLRTARSFHSGDWYVTPALDMNVFYLQMNEGKESGAGALNLNLQQTGQWVFGITPSLETGFEYTDPATGVVYRPHLGAGVTVYNRDYLGVDATFEGAPASAGTFRATSDLDQVTANFSAGLDIRDPDDQFGLRLSYEGRIGERTESHAGKLEFGVKF</sequence>
<evidence type="ECO:0000313" key="3">
    <source>
        <dbReference type="Proteomes" id="UP000295131"/>
    </source>
</evidence>
<dbReference type="InterPro" id="IPR005546">
    <property type="entry name" value="Autotransporte_beta"/>
</dbReference>
<evidence type="ECO:0000259" key="1">
    <source>
        <dbReference type="PROSITE" id="PS51208"/>
    </source>
</evidence>
<dbReference type="SUPFAM" id="SSF103515">
    <property type="entry name" value="Autotransporter"/>
    <property type="match status" value="1"/>
</dbReference>
<dbReference type="Proteomes" id="UP000295131">
    <property type="component" value="Unassembled WGS sequence"/>
</dbReference>
<keyword evidence="3" id="KW-1185">Reference proteome</keyword>
<name>A0A4R5PMA3_9HYPH</name>
<protein>
    <recommendedName>
        <fullName evidence="1">Autotransporter domain-containing protein</fullName>
    </recommendedName>
</protein>
<dbReference type="EMBL" id="SMSI01000001">
    <property type="protein sequence ID" value="TDH38124.1"/>
    <property type="molecule type" value="Genomic_DNA"/>
</dbReference>
<dbReference type="InterPro" id="IPR036709">
    <property type="entry name" value="Autotransporte_beta_dom_sf"/>
</dbReference>
<evidence type="ECO:0000313" key="2">
    <source>
        <dbReference type="EMBL" id="TDH38124.1"/>
    </source>
</evidence>
<accession>A0A4R5PMA3</accession>
<reference evidence="2 3" key="1">
    <citation type="journal article" date="2013" name="Int. J. Syst. Evol. Microbiol.">
        <title>Hoeflea suaedae sp. nov., an endophytic bacterium isolated from the root of the halophyte Suaeda maritima.</title>
        <authorList>
            <person name="Chung E.J."/>
            <person name="Park J.A."/>
            <person name="Pramanik P."/>
            <person name="Bibi F."/>
            <person name="Jeon C.O."/>
            <person name="Chung Y.R."/>
        </authorList>
    </citation>
    <scope>NUCLEOTIDE SEQUENCE [LARGE SCALE GENOMIC DNA]</scope>
    <source>
        <strain evidence="2 3">YC6898</strain>
    </source>
</reference>
<dbReference type="SMART" id="SM00869">
    <property type="entry name" value="Autotransporter"/>
    <property type="match status" value="1"/>
</dbReference>
<feature type="domain" description="Autotransporter" evidence="1">
    <location>
        <begin position="2276"/>
        <end position="2560"/>
    </location>
</feature>
<dbReference type="PROSITE" id="PS51208">
    <property type="entry name" value="AUTOTRANSPORTER"/>
    <property type="match status" value="1"/>
</dbReference>
<proteinExistence type="predicted"/>
<comment type="caution">
    <text evidence="2">The sequence shown here is derived from an EMBL/GenBank/DDBJ whole genome shotgun (WGS) entry which is preliminary data.</text>
</comment>
<organism evidence="2 3">
    <name type="scientific">Pseudohoeflea suaedae</name>
    <dbReference type="NCBI Taxonomy" id="877384"/>
    <lineage>
        <taxon>Bacteria</taxon>
        <taxon>Pseudomonadati</taxon>
        <taxon>Pseudomonadota</taxon>
        <taxon>Alphaproteobacteria</taxon>
        <taxon>Hyphomicrobiales</taxon>
        <taxon>Rhizobiaceae</taxon>
        <taxon>Pseudohoeflea</taxon>
    </lineage>
</organism>